<dbReference type="InterPro" id="IPR051398">
    <property type="entry name" value="Polysacch_Deacetylase"/>
</dbReference>
<dbReference type="AlphaFoldDB" id="A0A3C1KSK4"/>
<dbReference type="GO" id="GO:0016810">
    <property type="term" value="F:hydrolase activity, acting on carbon-nitrogen (but not peptide) bonds"/>
    <property type="evidence" value="ECO:0007669"/>
    <property type="project" value="InterPro"/>
</dbReference>
<evidence type="ECO:0000313" key="5">
    <source>
        <dbReference type="Proteomes" id="UP000259273"/>
    </source>
</evidence>
<evidence type="ECO:0000256" key="1">
    <source>
        <dbReference type="ARBA" id="ARBA00004613"/>
    </source>
</evidence>
<organism evidence="4 5">
    <name type="scientific">Haliea salexigens</name>
    <dbReference type="NCBI Taxonomy" id="287487"/>
    <lineage>
        <taxon>Bacteria</taxon>
        <taxon>Pseudomonadati</taxon>
        <taxon>Pseudomonadota</taxon>
        <taxon>Gammaproteobacteria</taxon>
        <taxon>Cellvibrionales</taxon>
        <taxon>Halieaceae</taxon>
        <taxon>Haliea</taxon>
    </lineage>
</organism>
<proteinExistence type="predicted"/>
<dbReference type="GO" id="GO:0005576">
    <property type="term" value="C:extracellular region"/>
    <property type="evidence" value="ECO:0007669"/>
    <property type="project" value="UniProtKB-SubCell"/>
</dbReference>
<dbReference type="InterPro" id="IPR011330">
    <property type="entry name" value="Glyco_hydro/deAcase_b/a-brl"/>
</dbReference>
<reference evidence="4 5" key="1">
    <citation type="journal article" date="2018" name="Nat. Biotechnol.">
        <title>A standardized bacterial taxonomy based on genome phylogeny substantially revises the tree of life.</title>
        <authorList>
            <person name="Parks D.H."/>
            <person name="Chuvochina M."/>
            <person name="Waite D.W."/>
            <person name="Rinke C."/>
            <person name="Skarshewski A."/>
            <person name="Chaumeil P.A."/>
            <person name="Hugenholtz P."/>
        </authorList>
    </citation>
    <scope>NUCLEOTIDE SEQUENCE [LARGE SCALE GENOMIC DNA]</scope>
    <source>
        <strain evidence="4">UBA9158</strain>
    </source>
</reference>
<dbReference type="Proteomes" id="UP000259273">
    <property type="component" value="Unassembled WGS sequence"/>
</dbReference>
<keyword evidence="2" id="KW-0732">Signal</keyword>
<dbReference type="SUPFAM" id="SSF88713">
    <property type="entry name" value="Glycoside hydrolase/deacetylase"/>
    <property type="match status" value="1"/>
</dbReference>
<comment type="caution">
    <text evidence="4">The sequence shown here is derived from an EMBL/GenBank/DDBJ whole genome shotgun (WGS) entry which is preliminary data.</text>
</comment>
<dbReference type="Gene3D" id="3.20.20.370">
    <property type="entry name" value="Glycoside hydrolase/deacetylase"/>
    <property type="match status" value="1"/>
</dbReference>
<dbReference type="EMBL" id="DMND01000238">
    <property type="protein sequence ID" value="HAN29493.1"/>
    <property type="molecule type" value="Genomic_DNA"/>
</dbReference>
<evidence type="ECO:0000259" key="3">
    <source>
        <dbReference type="PROSITE" id="PS51677"/>
    </source>
</evidence>
<protein>
    <submittedName>
        <fullName evidence="4">Polysaccharide deacetylase</fullName>
    </submittedName>
</protein>
<dbReference type="PANTHER" id="PTHR34216">
    <property type="match status" value="1"/>
</dbReference>
<feature type="domain" description="NodB homology" evidence="3">
    <location>
        <begin position="86"/>
        <end position="348"/>
    </location>
</feature>
<sequence>MNFKIFILSLGRAVGLFALSRHLTASRVRILAYHGVWLGEGHFGNFLYMDARKFQRRMALLSKWGYPVIPLTQAIESHEKGKLPKTATVITIDDGWYSTYVHMLPTLLAYRYPATIYLTTYYCLNQVPVIDVALEYCFHQIDPVRCPEIYISDFGFGPLATGTDQEKAIALAAAVETMAGLHGDAMRQLFLQSVCKEADVDYEKLSTERWFHLMNADEVQDAAEKGITVELHTHHHRITHNDQDCLEQELVLNSGCIEEVTGRIPVHFCYPSGRFSQKIWPNLNDAGVISATTTELGLVNGQSAIYALPRLLDGQNISELEFEAEMCGFMELIRQARRFLGFPRRERH</sequence>
<dbReference type="Pfam" id="PF01522">
    <property type="entry name" value="Polysacc_deac_1"/>
    <property type="match status" value="1"/>
</dbReference>
<gene>
    <name evidence="4" type="ORF">DCP75_17565</name>
</gene>
<evidence type="ECO:0000256" key="2">
    <source>
        <dbReference type="ARBA" id="ARBA00022729"/>
    </source>
</evidence>
<dbReference type="InterPro" id="IPR002509">
    <property type="entry name" value="NODB_dom"/>
</dbReference>
<dbReference type="PANTHER" id="PTHR34216:SF3">
    <property type="entry name" value="POLY-BETA-1,6-N-ACETYL-D-GLUCOSAMINE N-DEACETYLASE"/>
    <property type="match status" value="1"/>
</dbReference>
<dbReference type="GO" id="GO:0005975">
    <property type="term" value="P:carbohydrate metabolic process"/>
    <property type="evidence" value="ECO:0007669"/>
    <property type="project" value="InterPro"/>
</dbReference>
<accession>A0A3C1KSK4</accession>
<dbReference type="PROSITE" id="PS51677">
    <property type="entry name" value="NODB"/>
    <property type="match status" value="1"/>
</dbReference>
<comment type="subcellular location">
    <subcellularLocation>
        <location evidence="1">Secreted</location>
    </subcellularLocation>
</comment>
<dbReference type="CDD" id="cd10918">
    <property type="entry name" value="CE4_NodB_like_5s_6s"/>
    <property type="match status" value="1"/>
</dbReference>
<evidence type="ECO:0000313" key="4">
    <source>
        <dbReference type="EMBL" id="HAN29493.1"/>
    </source>
</evidence>
<name>A0A3C1KSK4_9GAMM</name>